<dbReference type="RefSeq" id="WP_125972136.1">
    <property type="nucleotide sequence ID" value="NZ_CP034433.1"/>
</dbReference>
<gene>
    <name evidence="1" type="ORF">EJO50_05225</name>
</gene>
<accession>A0A3S8ZR93</accession>
<protein>
    <submittedName>
        <fullName evidence="1">Uncharacterized protein</fullName>
    </submittedName>
</protein>
<evidence type="ECO:0000313" key="2">
    <source>
        <dbReference type="Proteomes" id="UP000282438"/>
    </source>
</evidence>
<proteinExistence type="predicted"/>
<dbReference type="OrthoDB" id="8588044at2"/>
<dbReference type="KEGG" id="iod:EJO50_05225"/>
<dbReference type="EMBL" id="CP034433">
    <property type="protein sequence ID" value="AZN35935.1"/>
    <property type="molecule type" value="Genomic_DNA"/>
</dbReference>
<evidence type="ECO:0000313" key="1">
    <source>
        <dbReference type="EMBL" id="AZN35935.1"/>
    </source>
</evidence>
<dbReference type="Proteomes" id="UP000282438">
    <property type="component" value="Chromosome"/>
</dbReference>
<reference evidence="1 2" key="1">
    <citation type="submission" date="2018-12" db="EMBL/GenBank/DDBJ databases">
        <title>Complete genome sequence of Iodobacter sp. H11R3.</title>
        <authorList>
            <person name="Bae J.-W."/>
        </authorList>
    </citation>
    <scope>NUCLEOTIDE SEQUENCE [LARGE SCALE GENOMIC DNA]</scope>
    <source>
        <strain evidence="1 2">H11R3</strain>
    </source>
</reference>
<dbReference type="AlphaFoldDB" id="A0A3S8ZR93"/>
<sequence>MLHISNGTPRNKFSSSKKTISLQVNCCAVLQPYCTNEKTPNTVAAKVNQELETFFEQYDQAYSNLDPHATSSMFALPFMTVHQGQGTAWETMDLRLPATAGLLNWFKQQGFMGASYKIEDVLYLDAHFASVKLI</sequence>
<organism evidence="1 2">
    <name type="scientific">Iodobacter ciconiae</name>
    <dbReference type="NCBI Taxonomy" id="2496266"/>
    <lineage>
        <taxon>Bacteria</taxon>
        <taxon>Pseudomonadati</taxon>
        <taxon>Pseudomonadota</taxon>
        <taxon>Betaproteobacteria</taxon>
        <taxon>Neisseriales</taxon>
        <taxon>Chitinibacteraceae</taxon>
        <taxon>Iodobacter</taxon>
    </lineage>
</organism>
<keyword evidence="2" id="KW-1185">Reference proteome</keyword>
<name>A0A3S8ZR93_9NEIS</name>